<comment type="catalytic activity">
    <reaction evidence="5">
        <text>N-terminal L-alanyl-[ribosomal protein bS18] + acetyl-CoA = N-terminal N(alpha)-acetyl-L-alanyl-[ribosomal protein bS18] + CoA + H(+)</text>
        <dbReference type="Rhea" id="RHEA:43756"/>
        <dbReference type="Rhea" id="RHEA-COMP:10676"/>
        <dbReference type="Rhea" id="RHEA-COMP:10677"/>
        <dbReference type="ChEBI" id="CHEBI:15378"/>
        <dbReference type="ChEBI" id="CHEBI:57287"/>
        <dbReference type="ChEBI" id="CHEBI:57288"/>
        <dbReference type="ChEBI" id="CHEBI:64718"/>
        <dbReference type="ChEBI" id="CHEBI:83683"/>
        <dbReference type="EC" id="2.3.1.266"/>
    </reaction>
</comment>
<dbReference type="PANTHER" id="PTHR43420">
    <property type="entry name" value="ACETYLTRANSFERASE"/>
    <property type="match status" value="1"/>
</dbReference>
<dbReference type="AlphaFoldDB" id="A0A5A5U1Y3"/>
<name>A0A5A5U1Y3_LEUCI</name>
<dbReference type="InterPro" id="IPR006464">
    <property type="entry name" value="AcTrfase_RimI/Ard1"/>
</dbReference>
<dbReference type="PROSITE" id="PS51186">
    <property type="entry name" value="GNAT"/>
    <property type="match status" value="1"/>
</dbReference>
<sequence length="136" mass="15744">MIIRQAKTEDARLIFNIAEAAFVPSPWPMAVFEHELSSPRSRYFIANAGFIGVTQIIDEIEIGSLAVHPDYQRRGIAQQLLNQVLKQPKVKRFLLEVDETNISAIQLYEKNGFQAYFRREKYYKNGHAAIMMERNI</sequence>
<dbReference type="GO" id="GO:0008999">
    <property type="term" value="F:protein-N-terminal-alanine acetyltransferase activity"/>
    <property type="evidence" value="ECO:0007669"/>
    <property type="project" value="UniProtKB-EC"/>
</dbReference>
<dbReference type="EMBL" id="BJJW01000008">
    <property type="protein sequence ID" value="GDZ84056.1"/>
    <property type="molecule type" value="Genomic_DNA"/>
</dbReference>
<keyword evidence="2 5" id="KW-0963">Cytoplasm</keyword>
<evidence type="ECO:0000256" key="4">
    <source>
        <dbReference type="ARBA" id="ARBA00023315"/>
    </source>
</evidence>
<evidence type="ECO:0000256" key="1">
    <source>
        <dbReference type="ARBA" id="ARBA00005395"/>
    </source>
</evidence>
<comment type="similarity">
    <text evidence="1 5">Belongs to the acetyltransferase family. RimI subfamily.</text>
</comment>
<dbReference type="GO" id="GO:0005737">
    <property type="term" value="C:cytoplasm"/>
    <property type="evidence" value="ECO:0007669"/>
    <property type="project" value="UniProtKB-SubCell"/>
</dbReference>
<evidence type="ECO:0000256" key="2">
    <source>
        <dbReference type="ARBA" id="ARBA00022490"/>
    </source>
</evidence>
<proteinExistence type="inferred from homology"/>
<dbReference type="InterPro" id="IPR000182">
    <property type="entry name" value="GNAT_dom"/>
</dbReference>
<dbReference type="Pfam" id="PF13508">
    <property type="entry name" value="Acetyltransf_7"/>
    <property type="match status" value="1"/>
</dbReference>
<dbReference type="InterPro" id="IPR016181">
    <property type="entry name" value="Acyl_CoA_acyltransferase"/>
</dbReference>
<evidence type="ECO:0000256" key="3">
    <source>
        <dbReference type="ARBA" id="ARBA00022679"/>
    </source>
</evidence>
<evidence type="ECO:0000256" key="5">
    <source>
        <dbReference type="RuleBase" id="RU363094"/>
    </source>
</evidence>
<evidence type="ECO:0000313" key="6">
    <source>
        <dbReference type="EMBL" id="GDZ84056.1"/>
    </source>
</evidence>
<dbReference type="SUPFAM" id="SSF55729">
    <property type="entry name" value="Acyl-CoA N-acyltransferases (Nat)"/>
    <property type="match status" value="1"/>
</dbReference>
<organism evidence="6 7">
    <name type="scientific">Leuconostoc citreum</name>
    <dbReference type="NCBI Taxonomy" id="33964"/>
    <lineage>
        <taxon>Bacteria</taxon>
        <taxon>Bacillati</taxon>
        <taxon>Bacillota</taxon>
        <taxon>Bacilli</taxon>
        <taxon>Lactobacillales</taxon>
        <taxon>Lactobacillaceae</taxon>
        <taxon>Leuconostoc</taxon>
    </lineage>
</organism>
<accession>A0A5A5U1Y3</accession>
<dbReference type="OMA" id="FEPIGFR"/>
<dbReference type="RefSeq" id="WP_004899072.1">
    <property type="nucleotide sequence ID" value="NZ_BJJW01000008.1"/>
</dbReference>
<dbReference type="Gene3D" id="3.40.630.30">
    <property type="match status" value="1"/>
</dbReference>
<keyword evidence="4" id="KW-0012">Acyltransferase</keyword>
<comment type="subcellular location">
    <subcellularLocation>
        <location evidence="5">Cytoplasm</location>
    </subcellularLocation>
</comment>
<comment type="function">
    <text evidence="5">Acetylates the N-terminal alanine of ribosomal protein bS18.</text>
</comment>
<comment type="caution">
    <text evidence="6">The sequence shown here is derived from an EMBL/GenBank/DDBJ whole genome shotgun (WGS) entry which is preliminary data.</text>
</comment>
<dbReference type="EC" id="2.3.1.266" evidence="5"/>
<keyword evidence="3 6" id="KW-0808">Transferase</keyword>
<dbReference type="CDD" id="cd04301">
    <property type="entry name" value="NAT_SF"/>
    <property type="match status" value="1"/>
</dbReference>
<dbReference type="Proteomes" id="UP000323274">
    <property type="component" value="Unassembled WGS sequence"/>
</dbReference>
<gene>
    <name evidence="6" type="ORF">LCIT_12980</name>
</gene>
<evidence type="ECO:0000313" key="7">
    <source>
        <dbReference type="Proteomes" id="UP000323274"/>
    </source>
</evidence>
<dbReference type="InterPro" id="IPR050680">
    <property type="entry name" value="YpeA/RimI_acetyltransf"/>
</dbReference>
<protein>
    <recommendedName>
        <fullName evidence="5">[Ribosomal protein bS18]-alanine N-acetyltransferase</fullName>
        <ecNumber evidence="5">2.3.1.266</ecNumber>
    </recommendedName>
</protein>
<dbReference type="PANTHER" id="PTHR43420:SF44">
    <property type="entry name" value="ACETYLTRANSFERASE YPEA"/>
    <property type="match status" value="1"/>
</dbReference>
<dbReference type="NCBIfam" id="TIGR01575">
    <property type="entry name" value="rimI"/>
    <property type="match status" value="1"/>
</dbReference>
<reference evidence="6 7" key="1">
    <citation type="submission" date="2019-04" db="EMBL/GenBank/DDBJ databases">
        <title>A pseudo-fructophilic Leuconostoc citreum strain F192-5 isolated from peel of satsuma mandarin: the first report for isolation and characterization of strain-dependent fructophilic-like characteristics.</title>
        <authorList>
            <person name="Maeno S."/>
            <person name="Tanizawa Y."/>
            <person name="Kajikawa A."/>
            <person name="Kanesaki Y."/>
            <person name="Kubota E."/>
            <person name="Arita M."/>
            <person name="Leon D."/>
            <person name="Endo A."/>
        </authorList>
    </citation>
    <scope>NUCLEOTIDE SEQUENCE [LARGE SCALE GENOMIC DNA]</scope>
    <source>
        <strain evidence="6 7">F192-5</strain>
    </source>
</reference>